<dbReference type="CDD" id="cd05324">
    <property type="entry name" value="carb_red_PTCR-like_SDR_c"/>
    <property type="match status" value="1"/>
</dbReference>
<gene>
    <name evidence="5" type="ORF">F6B40_14445</name>
</gene>
<dbReference type="InterPro" id="IPR002347">
    <property type="entry name" value="SDR_fam"/>
</dbReference>
<keyword evidence="2" id="KW-0521">NADP</keyword>
<evidence type="ECO:0000256" key="3">
    <source>
        <dbReference type="ARBA" id="ARBA00023002"/>
    </source>
</evidence>
<reference evidence="6" key="1">
    <citation type="submission" date="2019-09" db="EMBL/GenBank/DDBJ databases">
        <title>Mumia zhuanghuii sp. nov. isolated from the intestinal contents of plateau pika (Ochotona curzoniae) in the Qinghai-Tibet plateau of China.</title>
        <authorList>
            <person name="Tian Z."/>
        </authorList>
    </citation>
    <scope>NUCLEOTIDE SEQUENCE [LARGE SCALE GENOMIC DNA]</scope>
    <source>
        <strain evidence="6">L-033</strain>
    </source>
</reference>
<organism evidence="5 6">
    <name type="scientific">Microbacterium caowuchunii</name>
    <dbReference type="NCBI Taxonomy" id="2614638"/>
    <lineage>
        <taxon>Bacteria</taxon>
        <taxon>Bacillati</taxon>
        <taxon>Actinomycetota</taxon>
        <taxon>Actinomycetes</taxon>
        <taxon>Micrococcales</taxon>
        <taxon>Microbacteriaceae</taxon>
        <taxon>Microbacterium</taxon>
    </lineage>
</organism>
<evidence type="ECO:0000256" key="4">
    <source>
        <dbReference type="RuleBase" id="RU000363"/>
    </source>
</evidence>
<dbReference type="PANTHER" id="PTHR43490">
    <property type="entry name" value="(+)-NEOMENTHOL DEHYDROGENASE"/>
    <property type="match status" value="1"/>
</dbReference>
<evidence type="ECO:0000256" key="1">
    <source>
        <dbReference type="ARBA" id="ARBA00006484"/>
    </source>
</evidence>
<accession>A0A5N0T7V2</accession>
<dbReference type="InterPro" id="IPR045313">
    <property type="entry name" value="CBR1-like"/>
</dbReference>
<dbReference type="SUPFAM" id="SSF51735">
    <property type="entry name" value="NAD(P)-binding Rossmann-fold domains"/>
    <property type="match status" value="1"/>
</dbReference>
<dbReference type="Proteomes" id="UP000326838">
    <property type="component" value="Unassembled WGS sequence"/>
</dbReference>
<dbReference type="PANTHER" id="PTHR43490:SF99">
    <property type="entry name" value="SHORT-CHAIN DEHYDROGENASE_REDUCTASE"/>
    <property type="match status" value="1"/>
</dbReference>
<dbReference type="EMBL" id="VYUY01000021">
    <property type="protein sequence ID" value="KAA9130227.1"/>
    <property type="molecule type" value="Genomic_DNA"/>
</dbReference>
<keyword evidence="3" id="KW-0560">Oxidoreductase</keyword>
<comment type="similarity">
    <text evidence="1 4">Belongs to the short-chain dehydrogenases/reductases (SDR) family.</text>
</comment>
<sequence length="238" mass="24750">MEDTKVALVTGANKGIGYAIAEGLGRLGYTVIVGARDERRRDAAVDKLRTADIDAFGVSLDVTSDASVAAAASTIEEKIGRLDVLVNNAGISGRTEAGAQDPTTLDLGVMQTVLDTNVFGVVRVTNAMLPLLHRATAPRIVNMSSDMGSLTLQTGPILASYAASKSMLNSITAQYARAFTDSNIIINAACPGYTATDFTGFNSPRTADQGAAIALHLATIPDDGPRGGFFNDGGTIPW</sequence>
<dbReference type="PRINTS" id="PR00080">
    <property type="entry name" value="SDRFAMILY"/>
</dbReference>
<dbReference type="InterPro" id="IPR036291">
    <property type="entry name" value="NAD(P)-bd_dom_sf"/>
</dbReference>
<dbReference type="PRINTS" id="PR00081">
    <property type="entry name" value="GDHRDH"/>
</dbReference>
<dbReference type="AlphaFoldDB" id="A0A5N0T7V2"/>
<dbReference type="RefSeq" id="WP_150895268.1">
    <property type="nucleotide sequence ID" value="NZ_VYUY01000021.1"/>
</dbReference>
<dbReference type="Pfam" id="PF00106">
    <property type="entry name" value="adh_short"/>
    <property type="match status" value="1"/>
</dbReference>
<evidence type="ECO:0000313" key="6">
    <source>
        <dbReference type="Proteomes" id="UP000326838"/>
    </source>
</evidence>
<dbReference type="GO" id="GO:0016616">
    <property type="term" value="F:oxidoreductase activity, acting on the CH-OH group of donors, NAD or NADP as acceptor"/>
    <property type="evidence" value="ECO:0007669"/>
    <property type="project" value="InterPro"/>
</dbReference>
<proteinExistence type="inferred from homology"/>
<name>A0A5N0T7V2_9MICO</name>
<dbReference type="Gene3D" id="3.40.50.720">
    <property type="entry name" value="NAD(P)-binding Rossmann-like Domain"/>
    <property type="match status" value="1"/>
</dbReference>
<comment type="caution">
    <text evidence="5">The sequence shown here is derived from an EMBL/GenBank/DDBJ whole genome shotgun (WGS) entry which is preliminary data.</text>
</comment>
<evidence type="ECO:0000256" key="2">
    <source>
        <dbReference type="ARBA" id="ARBA00022857"/>
    </source>
</evidence>
<protein>
    <submittedName>
        <fullName evidence="5">SDR family oxidoreductase</fullName>
    </submittedName>
</protein>
<keyword evidence="6" id="KW-1185">Reference proteome</keyword>
<evidence type="ECO:0000313" key="5">
    <source>
        <dbReference type="EMBL" id="KAA9130227.1"/>
    </source>
</evidence>